<evidence type="ECO:0000259" key="7">
    <source>
        <dbReference type="PROSITE" id="PS51755"/>
    </source>
</evidence>
<dbReference type="EMBL" id="JADYTN010000002">
    <property type="protein sequence ID" value="MCF2562701.1"/>
    <property type="molecule type" value="Genomic_DNA"/>
</dbReference>
<dbReference type="InterPro" id="IPR001789">
    <property type="entry name" value="Sig_transdc_resp-reg_receiver"/>
</dbReference>
<evidence type="ECO:0000256" key="2">
    <source>
        <dbReference type="ARBA" id="ARBA00023012"/>
    </source>
</evidence>
<dbReference type="SMART" id="SM00862">
    <property type="entry name" value="Trans_reg_C"/>
    <property type="match status" value="1"/>
</dbReference>
<dbReference type="Gene3D" id="1.10.10.10">
    <property type="entry name" value="Winged helix-like DNA-binding domain superfamily/Winged helix DNA-binding domain"/>
    <property type="match status" value="1"/>
</dbReference>
<dbReference type="PANTHER" id="PTHR48111:SF40">
    <property type="entry name" value="PHOSPHATE REGULON TRANSCRIPTIONAL REGULATORY PROTEIN PHOB"/>
    <property type="match status" value="1"/>
</dbReference>
<dbReference type="Proteomes" id="UP001200470">
    <property type="component" value="Unassembled WGS sequence"/>
</dbReference>
<dbReference type="CDD" id="cd17574">
    <property type="entry name" value="REC_OmpR"/>
    <property type="match status" value="1"/>
</dbReference>
<evidence type="ECO:0000313" key="9">
    <source>
        <dbReference type="Proteomes" id="UP001200470"/>
    </source>
</evidence>
<keyword evidence="1 4" id="KW-0597">Phosphoprotein</keyword>
<dbReference type="PROSITE" id="PS50110">
    <property type="entry name" value="RESPONSE_REGULATORY"/>
    <property type="match status" value="1"/>
</dbReference>
<accession>A0ABS9CFJ1</accession>
<dbReference type="InterPro" id="IPR039420">
    <property type="entry name" value="WalR-like"/>
</dbReference>
<feature type="modified residue" description="4-aspartylphosphate" evidence="4">
    <location>
        <position position="57"/>
    </location>
</feature>
<dbReference type="PROSITE" id="PS51755">
    <property type="entry name" value="OMPR_PHOB"/>
    <property type="match status" value="1"/>
</dbReference>
<evidence type="ECO:0000256" key="5">
    <source>
        <dbReference type="PROSITE-ProRule" id="PRU01091"/>
    </source>
</evidence>
<gene>
    <name evidence="8" type="ORF">I6E12_01030</name>
</gene>
<dbReference type="InterPro" id="IPR001867">
    <property type="entry name" value="OmpR/PhoB-type_DNA-bd"/>
</dbReference>
<dbReference type="Pfam" id="PF00072">
    <property type="entry name" value="Response_reg"/>
    <property type="match status" value="1"/>
</dbReference>
<dbReference type="CDD" id="cd00383">
    <property type="entry name" value="trans_reg_C"/>
    <property type="match status" value="1"/>
</dbReference>
<dbReference type="PANTHER" id="PTHR48111">
    <property type="entry name" value="REGULATOR OF RPOS"/>
    <property type="match status" value="1"/>
</dbReference>
<evidence type="ECO:0000256" key="3">
    <source>
        <dbReference type="ARBA" id="ARBA00023125"/>
    </source>
</evidence>
<dbReference type="Gene3D" id="3.40.50.2300">
    <property type="match status" value="1"/>
</dbReference>
<feature type="domain" description="Response regulatory" evidence="6">
    <location>
        <begin position="9"/>
        <end position="124"/>
    </location>
</feature>
<dbReference type="SUPFAM" id="SSF46894">
    <property type="entry name" value="C-terminal effector domain of the bipartite response regulators"/>
    <property type="match status" value="1"/>
</dbReference>
<evidence type="ECO:0000259" key="6">
    <source>
        <dbReference type="PROSITE" id="PS50110"/>
    </source>
</evidence>
<evidence type="ECO:0000256" key="4">
    <source>
        <dbReference type="PROSITE-ProRule" id="PRU00169"/>
    </source>
</evidence>
<organism evidence="8 9">
    <name type="scientific">Xylanibacter brevis</name>
    <dbReference type="NCBI Taxonomy" id="83231"/>
    <lineage>
        <taxon>Bacteria</taxon>
        <taxon>Pseudomonadati</taxon>
        <taxon>Bacteroidota</taxon>
        <taxon>Bacteroidia</taxon>
        <taxon>Bacteroidales</taxon>
        <taxon>Prevotellaceae</taxon>
        <taxon>Xylanibacter</taxon>
    </lineage>
</organism>
<proteinExistence type="predicted"/>
<sequence>MKEDNKTYKILVVDDEQNLCEILAYNLRNDGYEVTEANSAEEALELPLAAFDLMLLDVMMGGMSGFDLARRLKTEEKTAHIPIIFLTAKDTEQDMLHGFGLGADDYIAKPFRIMEVLARVKAVLNRSTHSTQVSPETLRYDHLVLNLNTKTVSVDGEEVAFTKTEFELLRLLLEHKGRVFSRQELIDHVWPSDVMVLDRTVDVNITRMRKKIGRYAPCISTRLGYGYYFNP</sequence>
<name>A0ABS9CFJ1_9BACT</name>
<keyword evidence="9" id="KW-1185">Reference proteome</keyword>
<dbReference type="RefSeq" id="WP_094440099.1">
    <property type="nucleotide sequence ID" value="NZ_JADYTN010000002.1"/>
</dbReference>
<dbReference type="Pfam" id="PF00486">
    <property type="entry name" value="Trans_reg_C"/>
    <property type="match status" value="1"/>
</dbReference>
<dbReference type="SMART" id="SM00448">
    <property type="entry name" value="REC"/>
    <property type="match status" value="1"/>
</dbReference>
<evidence type="ECO:0000256" key="1">
    <source>
        <dbReference type="ARBA" id="ARBA00022553"/>
    </source>
</evidence>
<feature type="DNA-binding region" description="OmpR/PhoB-type" evidence="5">
    <location>
        <begin position="135"/>
        <end position="231"/>
    </location>
</feature>
<protein>
    <submittedName>
        <fullName evidence="8">Response regulator transcription factor</fullName>
    </submittedName>
</protein>
<comment type="caution">
    <text evidence="8">The sequence shown here is derived from an EMBL/GenBank/DDBJ whole genome shotgun (WGS) entry which is preliminary data.</text>
</comment>
<dbReference type="InterPro" id="IPR016032">
    <property type="entry name" value="Sig_transdc_resp-reg_C-effctor"/>
</dbReference>
<reference evidence="8 9" key="1">
    <citation type="submission" date="2020-12" db="EMBL/GenBank/DDBJ databases">
        <title>Whole genome sequences of gut porcine anaerobes.</title>
        <authorList>
            <person name="Kubasova T."/>
            <person name="Jahodarova E."/>
            <person name="Rychlik I."/>
        </authorList>
    </citation>
    <scope>NUCLEOTIDE SEQUENCE [LARGE SCALE GENOMIC DNA]</scope>
    <source>
        <strain evidence="8 9">An925</strain>
    </source>
</reference>
<dbReference type="InterPro" id="IPR036388">
    <property type="entry name" value="WH-like_DNA-bd_sf"/>
</dbReference>
<keyword evidence="3 5" id="KW-0238">DNA-binding</keyword>
<keyword evidence="2" id="KW-0902">Two-component regulatory system</keyword>
<dbReference type="InterPro" id="IPR011006">
    <property type="entry name" value="CheY-like_superfamily"/>
</dbReference>
<evidence type="ECO:0000313" key="8">
    <source>
        <dbReference type="EMBL" id="MCF2562701.1"/>
    </source>
</evidence>
<feature type="domain" description="OmpR/PhoB-type" evidence="7">
    <location>
        <begin position="135"/>
        <end position="231"/>
    </location>
</feature>
<dbReference type="SUPFAM" id="SSF52172">
    <property type="entry name" value="CheY-like"/>
    <property type="match status" value="1"/>
</dbReference>